<evidence type="ECO:0000259" key="1">
    <source>
        <dbReference type="Pfam" id="PF12728"/>
    </source>
</evidence>
<evidence type="ECO:0000313" key="3">
    <source>
        <dbReference type="Proteomes" id="UP000245926"/>
    </source>
</evidence>
<dbReference type="RefSeq" id="WP_109888253.1">
    <property type="nucleotide sequence ID" value="NZ_CP029550.1"/>
</dbReference>
<gene>
    <name evidence="2" type="ORF">DK389_06570</name>
</gene>
<dbReference type="Proteomes" id="UP000245926">
    <property type="component" value="Chromosome"/>
</dbReference>
<dbReference type="EMBL" id="CP029550">
    <property type="protein sequence ID" value="AWN40260.1"/>
    <property type="molecule type" value="Genomic_DNA"/>
</dbReference>
<name>A0A2U8W416_9HYPH</name>
<feature type="domain" description="Helix-turn-helix" evidence="1">
    <location>
        <begin position="7"/>
        <end position="54"/>
    </location>
</feature>
<dbReference type="Pfam" id="PF12728">
    <property type="entry name" value="HTH_17"/>
    <property type="match status" value="1"/>
</dbReference>
<dbReference type="InterPro" id="IPR010093">
    <property type="entry name" value="SinI_DNA-bd"/>
</dbReference>
<evidence type="ECO:0000313" key="2">
    <source>
        <dbReference type="EMBL" id="AWN40260.1"/>
    </source>
</evidence>
<dbReference type="GO" id="GO:0003677">
    <property type="term" value="F:DNA binding"/>
    <property type="evidence" value="ECO:0007669"/>
    <property type="project" value="UniProtKB-KW"/>
</dbReference>
<dbReference type="NCBIfam" id="TIGR01764">
    <property type="entry name" value="excise"/>
    <property type="match status" value="1"/>
</dbReference>
<keyword evidence="3" id="KW-1185">Reference proteome</keyword>
<organism evidence="2 3">
    <name type="scientific">Methylobacterium durans</name>
    <dbReference type="NCBI Taxonomy" id="2202825"/>
    <lineage>
        <taxon>Bacteria</taxon>
        <taxon>Pseudomonadati</taxon>
        <taxon>Pseudomonadota</taxon>
        <taxon>Alphaproteobacteria</taxon>
        <taxon>Hyphomicrobiales</taxon>
        <taxon>Methylobacteriaceae</taxon>
        <taxon>Methylobacterium</taxon>
    </lineage>
</organism>
<accession>A0A2U8W416</accession>
<protein>
    <submittedName>
        <fullName evidence="2">DNA-binding protein</fullName>
    </submittedName>
</protein>
<proteinExistence type="predicted"/>
<keyword evidence="2" id="KW-0238">DNA-binding</keyword>
<dbReference type="InterPro" id="IPR041657">
    <property type="entry name" value="HTH_17"/>
</dbReference>
<dbReference type="Gene3D" id="1.10.238.160">
    <property type="match status" value="1"/>
</dbReference>
<dbReference type="OrthoDB" id="7867776at2"/>
<sequence length="63" mass="6972">MNSKHAYTIAEVTRITGSSRTTIYAEIAAQRLTAKKLGRRTLILADDLRTWLNSLPAIKTQAA</sequence>
<dbReference type="KEGG" id="mets:DK389_06570"/>
<dbReference type="AlphaFoldDB" id="A0A2U8W416"/>
<reference evidence="3" key="1">
    <citation type="submission" date="2018-05" db="EMBL/GenBank/DDBJ databases">
        <title>Complete Genome Sequence of Methylobacterium sp. 17SD2-17.</title>
        <authorList>
            <person name="Srinivasan S."/>
        </authorList>
    </citation>
    <scope>NUCLEOTIDE SEQUENCE [LARGE SCALE GENOMIC DNA]</scope>
    <source>
        <strain evidence="3">17SD2-17</strain>
    </source>
</reference>